<sequence>MSTRTLYPVSICPANELTPGCRKIVTIDSLPIVIVNMDNQLYAFLNMCPHQGAPLECGSISGVMMSPEPHQYEYGRHNEVVRCPLHGWGFDMKTGVSLFDPKLKIKTFQVKEENGSIVLLLKRQPADITIKDWQPVCS</sequence>
<reference evidence="6 7" key="1">
    <citation type="submission" date="2023-07" db="EMBL/GenBank/DDBJ databases">
        <title>Bacillus lucianemedeirus sp. nov, a new species isolated from an immunobiological production facility.</title>
        <authorList>
            <person name="Costa L.V."/>
            <person name="Miranda R.V.S.L."/>
            <person name="Brandao M.L.L."/>
            <person name="Reis C.M.F."/>
            <person name="Frazao A.M."/>
            <person name="Cruz F.V."/>
            <person name="Baio P.V.P."/>
            <person name="Veras J.F.C."/>
            <person name="Ramos J.N."/>
            <person name="Vieira V."/>
        </authorList>
    </citation>
    <scope>NUCLEOTIDE SEQUENCE [LARGE SCALE GENOMIC DNA]</scope>
    <source>
        <strain evidence="6 7">B190/17</strain>
    </source>
</reference>
<dbReference type="PANTHER" id="PTHR21496">
    <property type="entry name" value="FERREDOXIN-RELATED"/>
    <property type="match status" value="1"/>
</dbReference>
<evidence type="ECO:0000313" key="7">
    <source>
        <dbReference type="Proteomes" id="UP001619911"/>
    </source>
</evidence>
<keyword evidence="3" id="KW-0408">Iron</keyword>
<dbReference type="InterPro" id="IPR036922">
    <property type="entry name" value="Rieske_2Fe-2S_sf"/>
</dbReference>
<keyword evidence="1" id="KW-0001">2Fe-2S</keyword>
<keyword evidence="2" id="KW-0479">Metal-binding</keyword>
<dbReference type="PROSITE" id="PS51296">
    <property type="entry name" value="RIESKE"/>
    <property type="match status" value="1"/>
</dbReference>
<dbReference type="InterPro" id="IPR017941">
    <property type="entry name" value="Rieske_2Fe-2S"/>
</dbReference>
<dbReference type="RefSeq" id="WP_404316602.1">
    <property type="nucleotide sequence ID" value="NZ_JAUIYO010000005.1"/>
</dbReference>
<keyword evidence="4" id="KW-0411">Iron-sulfur</keyword>
<dbReference type="PANTHER" id="PTHR21496:SF23">
    <property type="entry name" value="3-PHENYLPROPIONATE_CINNAMIC ACID DIOXYGENASE FERREDOXIN SUBUNIT"/>
    <property type="match status" value="1"/>
</dbReference>
<accession>A0ABW8I9P8</accession>
<name>A0ABW8I9P8_9BACI</name>
<dbReference type="SUPFAM" id="SSF50022">
    <property type="entry name" value="ISP domain"/>
    <property type="match status" value="1"/>
</dbReference>
<evidence type="ECO:0000259" key="5">
    <source>
        <dbReference type="PROSITE" id="PS51296"/>
    </source>
</evidence>
<evidence type="ECO:0000256" key="4">
    <source>
        <dbReference type="ARBA" id="ARBA00023014"/>
    </source>
</evidence>
<evidence type="ECO:0000256" key="3">
    <source>
        <dbReference type="ARBA" id="ARBA00023004"/>
    </source>
</evidence>
<proteinExistence type="predicted"/>
<keyword evidence="7" id="KW-1185">Reference proteome</keyword>
<evidence type="ECO:0000313" key="6">
    <source>
        <dbReference type="EMBL" id="MFK2825745.1"/>
    </source>
</evidence>
<dbReference type="Proteomes" id="UP001619911">
    <property type="component" value="Unassembled WGS sequence"/>
</dbReference>
<dbReference type="Gene3D" id="2.102.10.10">
    <property type="entry name" value="Rieske [2Fe-2S] iron-sulphur domain"/>
    <property type="match status" value="1"/>
</dbReference>
<dbReference type="CDD" id="cd03467">
    <property type="entry name" value="Rieske"/>
    <property type="match status" value="1"/>
</dbReference>
<gene>
    <name evidence="6" type="ORF">QYG89_08685</name>
</gene>
<evidence type="ECO:0000256" key="1">
    <source>
        <dbReference type="ARBA" id="ARBA00022714"/>
    </source>
</evidence>
<dbReference type="Pfam" id="PF00355">
    <property type="entry name" value="Rieske"/>
    <property type="match status" value="1"/>
</dbReference>
<comment type="caution">
    <text evidence="6">The sequence shown here is derived from an EMBL/GenBank/DDBJ whole genome shotgun (WGS) entry which is preliminary data.</text>
</comment>
<feature type="domain" description="Rieske" evidence="5">
    <location>
        <begin position="9"/>
        <end position="119"/>
    </location>
</feature>
<dbReference type="EMBL" id="JAUIYO010000005">
    <property type="protein sequence ID" value="MFK2825745.1"/>
    <property type="molecule type" value="Genomic_DNA"/>
</dbReference>
<protein>
    <submittedName>
        <fullName evidence="6">Rieske (2Fe-2S) protein</fullName>
    </submittedName>
</protein>
<evidence type="ECO:0000256" key="2">
    <source>
        <dbReference type="ARBA" id="ARBA00022723"/>
    </source>
</evidence>
<organism evidence="6 7">
    <name type="scientific">Bacillus lumedeiriae</name>
    <dbReference type="NCBI Taxonomy" id="3058829"/>
    <lineage>
        <taxon>Bacteria</taxon>
        <taxon>Bacillati</taxon>
        <taxon>Bacillota</taxon>
        <taxon>Bacilli</taxon>
        <taxon>Bacillales</taxon>
        <taxon>Bacillaceae</taxon>
        <taxon>Bacillus</taxon>
    </lineage>
</organism>